<evidence type="ECO:0000313" key="9">
    <source>
        <dbReference type="EMBL" id="QLC49002.1"/>
    </source>
</evidence>
<dbReference type="NCBIfam" id="TIGR03399">
    <property type="entry name" value="RNA_3prim_cycl"/>
    <property type="match status" value="1"/>
</dbReference>
<dbReference type="EC" id="6.5.1.4" evidence="5 6"/>
<keyword evidence="4 5" id="KW-0547">Nucleotide-binding</keyword>
<evidence type="ECO:0000256" key="6">
    <source>
        <dbReference type="NCBIfam" id="TIGR03399"/>
    </source>
</evidence>
<dbReference type="PROSITE" id="PS01287">
    <property type="entry name" value="RTC"/>
    <property type="match status" value="1"/>
</dbReference>
<organism evidence="9 10">
    <name type="scientific">Methanolobus zinderi</name>
    <dbReference type="NCBI Taxonomy" id="536044"/>
    <lineage>
        <taxon>Archaea</taxon>
        <taxon>Methanobacteriati</taxon>
        <taxon>Methanobacteriota</taxon>
        <taxon>Stenosarchaea group</taxon>
        <taxon>Methanomicrobia</taxon>
        <taxon>Methanosarcinales</taxon>
        <taxon>Methanosarcinaceae</taxon>
        <taxon>Methanolobus</taxon>
    </lineage>
</organism>
<keyword evidence="5" id="KW-0067">ATP-binding</keyword>
<dbReference type="InterPro" id="IPR023797">
    <property type="entry name" value="RNA3'_phos_cyclase_dom"/>
</dbReference>
<dbReference type="OrthoDB" id="7994at2157"/>
<dbReference type="InterPro" id="IPR020719">
    <property type="entry name" value="RNA3'_term_phos_cycl-like_CS"/>
</dbReference>
<protein>
    <recommendedName>
        <fullName evidence="2 5">RNA 3'-terminal phosphate cyclase</fullName>
        <shortName evidence="5">RNA cyclase</shortName>
        <shortName evidence="5">RNA-3'-phosphate cyclase</shortName>
        <ecNumber evidence="5 6">6.5.1.4</ecNumber>
    </recommendedName>
</protein>
<gene>
    <name evidence="5" type="primary">rtcA</name>
    <name evidence="9" type="ORF">HWN40_01290</name>
</gene>
<dbReference type="Proteomes" id="UP000509594">
    <property type="component" value="Chromosome"/>
</dbReference>
<feature type="domain" description="RNA 3'-terminal phosphate cyclase" evidence="7">
    <location>
        <begin position="9"/>
        <end position="319"/>
    </location>
</feature>
<dbReference type="AlphaFoldDB" id="A0A7D5I7D7"/>
<dbReference type="PANTHER" id="PTHR11096:SF0">
    <property type="entry name" value="RNA 3'-TERMINAL PHOSPHATE CYCLASE"/>
    <property type="match status" value="1"/>
</dbReference>
<dbReference type="GO" id="GO:0003963">
    <property type="term" value="F:RNA-3'-phosphate cyclase activity"/>
    <property type="evidence" value="ECO:0007669"/>
    <property type="project" value="UniProtKB-UniRule"/>
</dbReference>
<dbReference type="InterPro" id="IPR000228">
    <property type="entry name" value="RNA3'_term_phos_cyc"/>
</dbReference>
<keyword evidence="10" id="KW-1185">Reference proteome</keyword>
<name>A0A7D5I7D7_9EURY</name>
<keyword evidence="3 5" id="KW-0436">Ligase</keyword>
<feature type="binding site" evidence="5">
    <location>
        <begin position="276"/>
        <end position="280"/>
    </location>
    <ligand>
        <name>ATP</name>
        <dbReference type="ChEBI" id="CHEBI:30616"/>
    </ligand>
</feature>
<keyword evidence="5" id="KW-0963">Cytoplasm</keyword>
<dbReference type="InterPro" id="IPR036553">
    <property type="entry name" value="RPTC_insert"/>
</dbReference>
<dbReference type="Pfam" id="PF05189">
    <property type="entry name" value="RTC_insert"/>
    <property type="match status" value="1"/>
</dbReference>
<evidence type="ECO:0000259" key="8">
    <source>
        <dbReference type="Pfam" id="PF05189"/>
    </source>
</evidence>
<comment type="similarity">
    <text evidence="1 5">Belongs to the RNA 3'-terminal cyclase family. Type 1 subfamily.</text>
</comment>
<dbReference type="InterPro" id="IPR017770">
    <property type="entry name" value="RNA3'_term_phos_cyc_type_1"/>
</dbReference>
<feature type="active site" description="Tele-AMP-histidine intermediate" evidence="5">
    <location>
        <position position="301"/>
    </location>
</feature>
<evidence type="ECO:0000259" key="7">
    <source>
        <dbReference type="Pfam" id="PF01137"/>
    </source>
</evidence>
<dbReference type="GeneID" id="55820267"/>
<dbReference type="CDD" id="cd00874">
    <property type="entry name" value="RNA_Cyclase_Class_II"/>
    <property type="match status" value="1"/>
</dbReference>
<evidence type="ECO:0000256" key="4">
    <source>
        <dbReference type="ARBA" id="ARBA00022741"/>
    </source>
</evidence>
<dbReference type="RefSeq" id="WP_176964065.1">
    <property type="nucleotide sequence ID" value="NZ_CP058215.1"/>
</dbReference>
<dbReference type="InterPro" id="IPR013792">
    <property type="entry name" value="RNA3'P_cycl/enolpyr_Trfase_a/b"/>
</dbReference>
<feature type="domain" description="RNA 3'-terminal phosphate cyclase insert" evidence="8">
    <location>
        <begin position="184"/>
        <end position="267"/>
    </location>
</feature>
<dbReference type="EMBL" id="CP058215">
    <property type="protein sequence ID" value="QLC49002.1"/>
    <property type="molecule type" value="Genomic_DNA"/>
</dbReference>
<comment type="function">
    <text evidence="5">Catalyzes the conversion of 3'-phosphate to a 2',3'-cyclic phosphodiester at the end of RNA. The mechanism of action of the enzyme occurs in 3 steps: (A) adenylation of the enzyme by ATP; (B) transfer of adenylate to an RNA-N3'P to produce RNA-N3'PP5'A; (C) and attack of the adjacent 2'-hydroxyl on the 3'-phosphorus in the diester linkage to produce the cyclic end product. The biological role of this enzyme is unknown but it is likely to function in some aspects of cellular RNA processing.</text>
</comment>
<evidence type="ECO:0000256" key="2">
    <source>
        <dbReference type="ARBA" id="ARBA00021428"/>
    </source>
</evidence>
<comment type="subcellular location">
    <subcellularLocation>
        <location evidence="5">Cytoplasm</location>
    </subcellularLocation>
</comment>
<dbReference type="GO" id="GO:0005524">
    <property type="term" value="F:ATP binding"/>
    <property type="evidence" value="ECO:0007669"/>
    <property type="project" value="UniProtKB-KW"/>
</dbReference>
<proteinExistence type="inferred from homology"/>
<dbReference type="PIRSF" id="PIRSF005378">
    <property type="entry name" value="RNA3'_term_phos_cycl_euk"/>
    <property type="match status" value="1"/>
</dbReference>
<reference evidence="9 10" key="1">
    <citation type="submission" date="2020-06" db="EMBL/GenBank/DDBJ databases">
        <title>Methanolobus halotolerans sp. nov., isolated from a saline lake Tus in Siberia.</title>
        <authorList>
            <person name="Shen Y."/>
            <person name="Chen S.-C."/>
            <person name="Lai M.-C."/>
            <person name="Huang H.-H."/>
            <person name="Chiu H.-H."/>
            <person name="Tang S.-L."/>
            <person name="Rogozin D.Y."/>
            <person name="Degermendzhy A.G."/>
        </authorList>
    </citation>
    <scope>NUCLEOTIDE SEQUENCE [LARGE SCALE GENOMIC DNA]</scope>
    <source>
        <strain evidence="9 10">DSM 21339</strain>
    </source>
</reference>
<evidence type="ECO:0000256" key="1">
    <source>
        <dbReference type="ARBA" id="ARBA00009206"/>
    </source>
</evidence>
<dbReference type="GO" id="GO:0005737">
    <property type="term" value="C:cytoplasm"/>
    <property type="evidence" value="ECO:0007669"/>
    <property type="project" value="UniProtKB-SubCell"/>
</dbReference>
<dbReference type="Gene3D" id="3.65.10.20">
    <property type="entry name" value="RNA 3'-terminal phosphate cyclase domain"/>
    <property type="match status" value="1"/>
</dbReference>
<evidence type="ECO:0000256" key="5">
    <source>
        <dbReference type="HAMAP-Rule" id="MF_00200"/>
    </source>
</evidence>
<evidence type="ECO:0000256" key="3">
    <source>
        <dbReference type="ARBA" id="ARBA00022598"/>
    </source>
</evidence>
<dbReference type="Pfam" id="PF01137">
    <property type="entry name" value="RTC"/>
    <property type="match status" value="1"/>
</dbReference>
<accession>A0A7D5I7D7</accession>
<comment type="catalytic activity">
    <reaction evidence="5">
        <text>a 3'-end 3'-phospho-ribonucleotide-RNA + ATP = a 3'-end 2',3'-cyclophospho-ribonucleotide-RNA + AMP + diphosphate</text>
        <dbReference type="Rhea" id="RHEA:23976"/>
        <dbReference type="Rhea" id="RHEA-COMP:10463"/>
        <dbReference type="Rhea" id="RHEA-COMP:10464"/>
        <dbReference type="ChEBI" id="CHEBI:30616"/>
        <dbReference type="ChEBI" id="CHEBI:33019"/>
        <dbReference type="ChEBI" id="CHEBI:83062"/>
        <dbReference type="ChEBI" id="CHEBI:83064"/>
        <dbReference type="ChEBI" id="CHEBI:456215"/>
        <dbReference type="EC" id="6.5.1.4"/>
    </reaction>
</comment>
<sequence length="331" mass="35294">MIEIDGSFGEGGGQILRTAVSLAAVIGKDITIKNIRKNRPNPGLKPQHMKSIELAALISGAGVRGLHPGSTEICFSPVEIKGIDTTIDIGTAGSIPLLLQCIMPAACASDGNISLRIRGGTDVDWSPSVDYLKHVTLNALSEMGYRASIRTIARGYYPKGGGLVEVVIEPAGLKEYHYFREEENISGISHASNLPEHVARRQAESAKSLLREHGFECDILVEDNNYLSTGSGVNLWSGFIGSVSTGKRGLPAEKVGSRAAKQMAASLQSGAAVDIHLADQLIPFMGLAGGGSFTTTELSGHLKTNIWVTEQFLDVKFEVKETDGLIGVRVR</sequence>
<dbReference type="InterPro" id="IPR037136">
    <property type="entry name" value="RNA3'_phos_cyclase_dom_sf"/>
</dbReference>
<evidence type="ECO:0000313" key="10">
    <source>
        <dbReference type="Proteomes" id="UP000509594"/>
    </source>
</evidence>
<dbReference type="Gene3D" id="3.30.360.20">
    <property type="entry name" value="RNA 3'-terminal phosphate cyclase, insert domain"/>
    <property type="match status" value="1"/>
</dbReference>
<dbReference type="InterPro" id="IPR013791">
    <property type="entry name" value="RNA3'-term_phos_cycl_insert"/>
</dbReference>
<dbReference type="KEGG" id="mzi:HWN40_01290"/>
<dbReference type="GO" id="GO:0006396">
    <property type="term" value="P:RNA processing"/>
    <property type="evidence" value="ECO:0007669"/>
    <property type="project" value="UniProtKB-UniRule"/>
</dbReference>
<dbReference type="HAMAP" id="MF_00200">
    <property type="entry name" value="RTC"/>
    <property type="match status" value="1"/>
</dbReference>
<feature type="binding site" evidence="5">
    <location>
        <position position="100"/>
    </location>
    <ligand>
        <name>ATP</name>
        <dbReference type="ChEBI" id="CHEBI:30616"/>
    </ligand>
</feature>
<dbReference type="PANTHER" id="PTHR11096">
    <property type="entry name" value="RNA 3' TERMINAL PHOSPHATE CYCLASE"/>
    <property type="match status" value="1"/>
</dbReference>
<dbReference type="SUPFAM" id="SSF55205">
    <property type="entry name" value="EPT/RTPC-like"/>
    <property type="match status" value="2"/>
</dbReference>